<evidence type="ECO:0000313" key="3">
    <source>
        <dbReference type="Proteomes" id="UP000182089"/>
    </source>
</evidence>
<evidence type="ECO:0000256" key="1">
    <source>
        <dbReference type="SAM" id="Phobius"/>
    </source>
</evidence>
<keyword evidence="1" id="KW-0472">Membrane</keyword>
<keyword evidence="1" id="KW-0812">Transmembrane</keyword>
<feature type="transmembrane region" description="Helical" evidence="1">
    <location>
        <begin position="232"/>
        <end position="262"/>
    </location>
</feature>
<organism evidence="2 3">
    <name type="scientific">Ligilactobacillus ruminis</name>
    <dbReference type="NCBI Taxonomy" id="1623"/>
    <lineage>
        <taxon>Bacteria</taxon>
        <taxon>Bacillati</taxon>
        <taxon>Bacillota</taxon>
        <taxon>Bacilli</taxon>
        <taxon>Lactobacillales</taxon>
        <taxon>Lactobacillaceae</taxon>
        <taxon>Ligilactobacillus</taxon>
    </lineage>
</organism>
<feature type="transmembrane region" description="Helical" evidence="1">
    <location>
        <begin position="190"/>
        <end position="212"/>
    </location>
</feature>
<dbReference type="EMBL" id="FOCC01000011">
    <property type="protein sequence ID" value="SEM87143.1"/>
    <property type="molecule type" value="Genomic_DNA"/>
</dbReference>
<sequence>MKSKAKFYMIFWLAGLIFNLLLAADTLSSTFLVTKLPLAKSPLTVNKVLIKGLDNAIVEVAQFSNLKLSLTQELTLTTGQVDHLYHHAAQKFTHNSSRLFSSQELYQMLNSNILKHSSAADKSYWKKHRAAFKKNLKIYLAVRQQKTRVQANYAWYQKTVWLAKIVFPLSLCLLVATLIACLIKEPKLDYLCTVGCALLLAGIGILISALFWSYRFNNYIPTNLDLANSAFYMYVILIIQTKWLLAVGLLVPAMICLIIDYLSDDLTKIEFKF</sequence>
<keyword evidence="1" id="KW-1133">Transmembrane helix</keyword>
<name>A0ABY1ACY2_9LACO</name>
<accession>A0ABY1ACY2</accession>
<dbReference type="Proteomes" id="UP000182089">
    <property type="component" value="Unassembled WGS sequence"/>
</dbReference>
<feature type="transmembrane region" description="Helical" evidence="1">
    <location>
        <begin position="161"/>
        <end position="183"/>
    </location>
</feature>
<comment type="caution">
    <text evidence="2">The sequence shown here is derived from an EMBL/GenBank/DDBJ whole genome shotgun (WGS) entry which is preliminary data.</text>
</comment>
<gene>
    <name evidence="2" type="ORF">SAMN05216431_11139</name>
</gene>
<protein>
    <submittedName>
        <fullName evidence="2">Uncharacterized protein</fullName>
    </submittedName>
</protein>
<proteinExistence type="predicted"/>
<reference evidence="2 3" key="1">
    <citation type="submission" date="2016-10" db="EMBL/GenBank/DDBJ databases">
        <authorList>
            <person name="Varghese N."/>
            <person name="Submissions S."/>
        </authorList>
    </citation>
    <scope>NUCLEOTIDE SEQUENCE [LARGE SCALE GENOMIC DNA]</scope>
    <source>
        <strain evidence="2 3">WC1T17</strain>
    </source>
</reference>
<evidence type="ECO:0000313" key="2">
    <source>
        <dbReference type="EMBL" id="SEM87143.1"/>
    </source>
</evidence>